<sequence length="73" mass="8363">MSHVHILVSMPNASKFLAVFFVFFFCVCVYIGAVLNVYHNHASLWLRCNISGILPYCTDSFKWRPMNNAEFSG</sequence>
<dbReference type="EMBL" id="GHJT01007914">
    <property type="protein sequence ID" value="MOY41885.1"/>
    <property type="molecule type" value="Transcribed_RNA"/>
</dbReference>
<organism evidence="2">
    <name type="scientific">Ixodes scapularis</name>
    <name type="common">Black-legged tick</name>
    <name type="synonym">Deer tick</name>
    <dbReference type="NCBI Taxonomy" id="6945"/>
    <lineage>
        <taxon>Eukaryota</taxon>
        <taxon>Metazoa</taxon>
        <taxon>Ecdysozoa</taxon>
        <taxon>Arthropoda</taxon>
        <taxon>Chelicerata</taxon>
        <taxon>Arachnida</taxon>
        <taxon>Acari</taxon>
        <taxon>Parasitiformes</taxon>
        <taxon>Ixodida</taxon>
        <taxon>Ixodoidea</taxon>
        <taxon>Ixodidae</taxon>
        <taxon>Ixodinae</taxon>
        <taxon>Ixodes</taxon>
    </lineage>
</organism>
<accession>A0A4D5RY40</accession>
<feature type="transmembrane region" description="Helical" evidence="1">
    <location>
        <begin position="16"/>
        <end position="38"/>
    </location>
</feature>
<evidence type="ECO:0000256" key="1">
    <source>
        <dbReference type="SAM" id="Phobius"/>
    </source>
</evidence>
<proteinExistence type="predicted"/>
<keyword evidence="1" id="KW-0472">Membrane</keyword>
<evidence type="ECO:0000313" key="2">
    <source>
        <dbReference type="EMBL" id="MOY41885.1"/>
    </source>
</evidence>
<keyword evidence="1" id="KW-1133">Transmembrane helix</keyword>
<protein>
    <submittedName>
        <fullName evidence="2">Uncharacterized protein</fullName>
    </submittedName>
</protein>
<reference evidence="2" key="1">
    <citation type="submission" date="2019-04" db="EMBL/GenBank/DDBJ databases">
        <title>An insight into the mialome of Ixodes scapularis.</title>
        <authorList>
            <person name="Ribeiro J.M."/>
            <person name="Mather T.N."/>
            <person name="Karim S."/>
        </authorList>
    </citation>
    <scope>NUCLEOTIDE SEQUENCE</scope>
</reference>
<dbReference type="AlphaFoldDB" id="A0A4D5RY40"/>
<keyword evidence="1" id="KW-0812">Transmembrane</keyword>
<name>A0A4D5RY40_IXOSC</name>